<accession>A0AAN5DC81</accession>
<evidence type="ECO:0000256" key="1">
    <source>
        <dbReference type="SAM" id="Phobius"/>
    </source>
</evidence>
<name>A0AAN5DC81_9BILA</name>
<gene>
    <name evidence="2" type="ORF">PMAYCL1PPCAC_30634</name>
</gene>
<dbReference type="AlphaFoldDB" id="A0AAN5DC81"/>
<feature type="transmembrane region" description="Helical" evidence="1">
    <location>
        <begin position="177"/>
        <end position="197"/>
    </location>
</feature>
<dbReference type="PANTHER" id="PTHR31061">
    <property type="entry name" value="LD22376P"/>
    <property type="match status" value="1"/>
</dbReference>
<feature type="transmembrane region" description="Helical" evidence="1">
    <location>
        <begin position="533"/>
        <end position="551"/>
    </location>
</feature>
<feature type="transmembrane region" description="Helical" evidence="1">
    <location>
        <begin position="440"/>
        <end position="461"/>
    </location>
</feature>
<evidence type="ECO:0000313" key="2">
    <source>
        <dbReference type="EMBL" id="GMR60439.1"/>
    </source>
</evidence>
<organism evidence="2 3">
    <name type="scientific">Pristionchus mayeri</name>
    <dbReference type="NCBI Taxonomy" id="1317129"/>
    <lineage>
        <taxon>Eukaryota</taxon>
        <taxon>Metazoa</taxon>
        <taxon>Ecdysozoa</taxon>
        <taxon>Nematoda</taxon>
        <taxon>Chromadorea</taxon>
        <taxon>Rhabditida</taxon>
        <taxon>Rhabditina</taxon>
        <taxon>Diplogasteromorpha</taxon>
        <taxon>Diplogasteroidea</taxon>
        <taxon>Neodiplogasteridae</taxon>
        <taxon>Pristionchus</taxon>
    </lineage>
</organism>
<keyword evidence="1" id="KW-1133">Transmembrane helix</keyword>
<feature type="transmembrane region" description="Helical" evidence="1">
    <location>
        <begin position="571"/>
        <end position="589"/>
    </location>
</feature>
<feature type="transmembrane region" description="Helical" evidence="1">
    <location>
        <begin position="473"/>
        <end position="492"/>
    </location>
</feature>
<keyword evidence="3" id="KW-1185">Reference proteome</keyword>
<reference evidence="3" key="1">
    <citation type="submission" date="2022-10" db="EMBL/GenBank/DDBJ databases">
        <title>Genome assembly of Pristionchus species.</title>
        <authorList>
            <person name="Yoshida K."/>
            <person name="Sommer R.J."/>
        </authorList>
    </citation>
    <scope>NUCLEOTIDE SEQUENCE [LARGE SCALE GENOMIC DNA]</scope>
    <source>
        <strain evidence="3">RS5460</strain>
    </source>
</reference>
<comment type="caution">
    <text evidence="2">The sequence shown here is derived from an EMBL/GenBank/DDBJ whole genome shotgun (WGS) entry which is preliminary data.</text>
</comment>
<protein>
    <recommendedName>
        <fullName evidence="4">Heparan-alpha-glucosaminide N-acetyltransferase catalytic domain-containing protein</fullName>
    </recommendedName>
</protein>
<evidence type="ECO:0000313" key="3">
    <source>
        <dbReference type="Proteomes" id="UP001328107"/>
    </source>
</evidence>
<feature type="transmembrane region" description="Helical" evidence="1">
    <location>
        <begin position="360"/>
        <end position="379"/>
    </location>
</feature>
<feature type="transmembrane region" description="Helical" evidence="1">
    <location>
        <begin position="498"/>
        <end position="521"/>
    </location>
</feature>
<sequence length="595" mass="67101">RFSHTHSHFPSRTDALSMELPSCLLAGALPKWKLNTALVTVANATDGSIVQSLSEECSNCTWRSLCTITRKRTALLIDSLYPTQLRIVHDGIPSCQINAILHNRGQYVLDSASCSLDIFEEGDGTLWTSLLAIFGLIFLLFSHDLYLHFKSGWWSAQEDHDEYYFGNIPRYRSTRRLLSVSVFRGLCVCFMAFANSHGGGLAQFQHSSWDGITVADLIFPAFLFCAGLSSQIAMAQLSCTTVDWKRLLNRLIYLCLIGIFIVNKGDDWRTFRIMGVLQRLALCQLIVYPMQVKVNQPQTLLRITRKLRRFGAETTEEHPDEYDVIDGEEPENNQIVEPIIEGEYATYFSHYCGEWMQIGFVYWVTMLLAIVSSLLPFFFGAPGCPPGYLGPGGVGDEGAFANCTGGLAGWVDRWVLGRHIYDNAPVKRVYGGLDIDPEGIMGTFNAAILVAAGVLAGQILRWYPFRSEQYTRLIVYGTLHFAVGLLLHKFLIPANKQLWSISFSLITAGFSLFLCCFCRLAIDHVKTKIKWRALAYVGDNALLIYVFQEAFSNRLPYEFFVGFSSIPRVLLSLWTVFVSLFLGFLLRHFDIKFKL</sequence>
<dbReference type="PANTHER" id="PTHR31061:SF24">
    <property type="entry name" value="LD22376P"/>
    <property type="match status" value="1"/>
</dbReference>
<dbReference type="EMBL" id="BTRK01000006">
    <property type="protein sequence ID" value="GMR60439.1"/>
    <property type="molecule type" value="Genomic_DNA"/>
</dbReference>
<dbReference type="Proteomes" id="UP001328107">
    <property type="component" value="Unassembled WGS sequence"/>
</dbReference>
<feature type="transmembrane region" description="Helical" evidence="1">
    <location>
        <begin position="124"/>
        <end position="141"/>
    </location>
</feature>
<evidence type="ECO:0008006" key="4">
    <source>
        <dbReference type="Google" id="ProtNLM"/>
    </source>
</evidence>
<keyword evidence="1" id="KW-0812">Transmembrane</keyword>
<feature type="transmembrane region" description="Helical" evidence="1">
    <location>
        <begin position="217"/>
        <end position="235"/>
    </location>
</feature>
<keyword evidence="1" id="KW-0472">Membrane</keyword>
<proteinExistence type="predicted"/>
<feature type="non-terminal residue" evidence="2">
    <location>
        <position position="1"/>
    </location>
</feature>